<dbReference type="PANTHER" id="PTHR30435">
    <property type="entry name" value="FLAGELLAR PROTEIN"/>
    <property type="match status" value="1"/>
</dbReference>
<protein>
    <recommendedName>
        <fullName evidence="3 6">Flagellar basal-body rod protein FlgC</fullName>
    </recommendedName>
</protein>
<evidence type="ECO:0000256" key="6">
    <source>
        <dbReference type="RuleBase" id="RU362062"/>
    </source>
</evidence>
<feature type="domain" description="Flagellar basal-body/hook protein C-terminal" evidence="8">
    <location>
        <begin position="91"/>
        <end position="135"/>
    </location>
</feature>
<reference evidence="9 10" key="1">
    <citation type="submission" date="2018-01" db="EMBL/GenBank/DDBJ databases">
        <title>Whole genome sequencing of Histamine producing bacteria.</title>
        <authorList>
            <person name="Butler K."/>
        </authorList>
    </citation>
    <scope>NUCLEOTIDE SEQUENCE [LARGE SCALE GENOMIC DNA]</scope>
    <source>
        <strain evidence="9 10">DSM 24669</strain>
    </source>
</reference>
<dbReference type="Pfam" id="PF06429">
    <property type="entry name" value="Flg_bbr_C"/>
    <property type="match status" value="1"/>
</dbReference>
<dbReference type="NCBIfam" id="TIGR01395">
    <property type="entry name" value="FlgC"/>
    <property type="match status" value="1"/>
</dbReference>
<dbReference type="PROSITE" id="PS00588">
    <property type="entry name" value="FLAGELLA_BB_ROD"/>
    <property type="match status" value="1"/>
</dbReference>
<dbReference type="Proteomes" id="UP000240481">
    <property type="component" value="Unassembled WGS sequence"/>
</dbReference>
<evidence type="ECO:0000256" key="3">
    <source>
        <dbReference type="ARBA" id="ARBA00017941"/>
    </source>
</evidence>
<dbReference type="OrthoDB" id="9794148at2"/>
<comment type="similarity">
    <text evidence="2">Belongs to the flagella basal body rod proteins family.</text>
</comment>
<dbReference type="PANTHER" id="PTHR30435:SF29">
    <property type="entry name" value="FLAGELLAR BASAL-BODY ROD PROTEIN FLGC"/>
    <property type="match status" value="1"/>
</dbReference>
<gene>
    <name evidence="9" type="ORF">C9I94_20765</name>
</gene>
<comment type="subunit">
    <text evidence="5 6">The basal body constitutes a major portion of the flagellar organelle and consists of four rings (L,P,S, and M) mounted on a central rod. The rod consists of about 26 subunits of FlgG in the distal portion, and FlgB, FlgC and FlgF are thought to build up the proximal portion of the rod with about 6 subunits each.</text>
</comment>
<accession>A0A0J8VAE2</accession>
<dbReference type="InterPro" id="IPR019776">
    <property type="entry name" value="Flagellar_basal_body_rod_CS"/>
</dbReference>
<dbReference type="STRING" id="680026.AB733_16935"/>
<dbReference type="EMBL" id="PYLZ01000014">
    <property type="protein sequence ID" value="PSW22384.1"/>
    <property type="molecule type" value="Genomic_DNA"/>
</dbReference>
<feature type="domain" description="Flagellar basal body rod protein N-terminal" evidence="7">
    <location>
        <begin position="9"/>
        <end position="34"/>
    </location>
</feature>
<evidence type="ECO:0000313" key="9">
    <source>
        <dbReference type="EMBL" id="PSW22384.1"/>
    </source>
</evidence>
<evidence type="ECO:0000256" key="1">
    <source>
        <dbReference type="ARBA" id="ARBA00004117"/>
    </source>
</evidence>
<keyword evidence="4 6" id="KW-0975">Bacterial flagellum</keyword>
<evidence type="ECO:0000313" key="10">
    <source>
        <dbReference type="Proteomes" id="UP000240481"/>
    </source>
</evidence>
<evidence type="ECO:0000259" key="8">
    <source>
        <dbReference type="Pfam" id="PF06429"/>
    </source>
</evidence>
<evidence type="ECO:0000256" key="4">
    <source>
        <dbReference type="ARBA" id="ARBA00023143"/>
    </source>
</evidence>
<dbReference type="AlphaFoldDB" id="A0A0J8VAE2"/>
<dbReference type="GO" id="GO:0071978">
    <property type="term" value="P:bacterial-type flagellum-dependent swarming motility"/>
    <property type="evidence" value="ECO:0007669"/>
    <property type="project" value="TreeGrafter"/>
</dbReference>
<dbReference type="RefSeq" id="WP_048899841.1">
    <property type="nucleotide sequence ID" value="NZ_AP024852.1"/>
</dbReference>
<evidence type="ECO:0000256" key="2">
    <source>
        <dbReference type="ARBA" id="ARBA00009677"/>
    </source>
</evidence>
<dbReference type="Pfam" id="PF00460">
    <property type="entry name" value="Flg_bb_rod"/>
    <property type="match status" value="1"/>
</dbReference>
<organism evidence="9 10">
    <name type="scientific">Photobacterium swingsii</name>
    <dbReference type="NCBI Taxonomy" id="680026"/>
    <lineage>
        <taxon>Bacteria</taxon>
        <taxon>Pseudomonadati</taxon>
        <taxon>Pseudomonadota</taxon>
        <taxon>Gammaproteobacteria</taxon>
        <taxon>Vibrionales</taxon>
        <taxon>Vibrionaceae</taxon>
        <taxon>Photobacterium</taxon>
    </lineage>
</organism>
<keyword evidence="10" id="KW-1185">Reference proteome</keyword>
<dbReference type="InterPro" id="IPR006299">
    <property type="entry name" value="FlgC"/>
</dbReference>
<comment type="caution">
    <text evidence="9">The sequence shown here is derived from an EMBL/GenBank/DDBJ whole genome shotgun (WGS) entry which is preliminary data.</text>
</comment>
<evidence type="ECO:0000259" key="7">
    <source>
        <dbReference type="Pfam" id="PF00460"/>
    </source>
</evidence>
<keyword evidence="9" id="KW-0969">Cilium</keyword>
<comment type="subcellular location">
    <subcellularLocation>
        <location evidence="1 6">Bacterial flagellum basal body</location>
    </subcellularLocation>
</comment>
<dbReference type="GO" id="GO:0030694">
    <property type="term" value="C:bacterial-type flagellum basal body, rod"/>
    <property type="evidence" value="ECO:0007669"/>
    <property type="project" value="UniProtKB-UniRule"/>
</dbReference>
<keyword evidence="9" id="KW-0282">Flagellum</keyword>
<dbReference type="InterPro" id="IPR010930">
    <property type="entry name" value="Flg_bb/hook_C_dom"/>
</dbReference>
<sequence length="139" mass="15370">MSFSSIYDIAGSAMTAQSVRLNTVASNLANADVVSGSEQDGYRAKRPVFSSVMVDMNDPNAGTRVRIDDVIESDEPLRRRYEPNHPEANKEGYVFHSTVNVVEEMADMMAASRSFETNVDVMSRARSMQQSILRLGQTS</sequence>
<keyword evidence="9" id="KW-0966">Cell projection</keyword>
<dbReference type="InterPro" id="IPR001444">
    <property type="entry name" value="Flag_bb_rod_N"/>
</dbReference>
<name>A0A0J8VAE2_9GAMM</name>
<proteinExistence type="inferred from homology"/>
<evidence type="ECO:0000256" key="5">
    <source>
        <dbReference type="ARBA" id="ARBA00025933"/>
    </source>
</evidence>